<accession>A0A4S2MPV6</accession>
<name>A0A4S2MPV6_9PEZI</name>
<dbReference type="Proteomes" id="UP000298138">
    <property type="component" value="Unassembled WGS sequence"/>
</dbReference>
<evidence type="ECO:0000313" key="2">
    <source>
        <dbReference type="Proteomes" id="UP000298138"/>
    </source>
</evidence>
<reference evidence="1 2" key="1">
    <citation type="submission" date="2019-04" db="EMBL/GenBank/DDBJ databases">
        <title>Comparative genomics and transcriptomics to analyze fruiting body development in filamentous ascomycetes.</title>
        <authorList>
            <consortium name="DOE Joint Genome Institute"/>
            <person name="Lutkenhaus R."/>
            <person name="Traeger S."/>
            <person name="Breuer J."/>
            <person name="Kuo A."/>
            <person name="Lipzen A."/>
            <person name="Pangilinan J."/>
            <person name="Dilworth D."/>
            <person name="Sandor L."/>
            <person name="Poggeler S."/>
            <person name="Barry K."/>
            <person name="Grigoriev I.V."/>
            <person name="Nowrousian M."/>
        </authorList>
    </citation>
    <scope>NUCLEOTIDE SEQUENCE [LARGE SCALE GENOMIC DNA]</scope>
    <source>
        <strain evidence="1 2">CBS 389.68</strain>
    </source>
</reference>
<gene>
    <name evidence="1" type="ORF">EX30DRAFT_352665</name>
</gene>
<keyword evidence="2" id="KW-1185">Reference proteome</keyword>
<dbReference type="AlphaFoldDB" id="A0A4S2MPV6"/>
<dbReference type="OrthoDB" id="5430668at2759"/>
<protein>
    <submittedName>
        <fullName evidence="1">Uncharacterized protein</fullName>
    </submittedName>
</protein>
<sequence length="128" mass="14825">MSNNQITGLATGLRLIIPANQVQALEETMKAMAEMNRPVMPQLSTTGASYFNSNNVMKFLKSFERMVKTYGTKQPVENFSEEVPDYYIDNIPEDVQLLNGYIENNWKVFRKFMETSSRLLPRSINREY</sequence>
<dbReference type="EMBL" id="ML220181">
    <property type="protein sequence ID" value="TGZ76377.1"/>
    <property type="molecule type" value="Genomic_DNA"/>
</dbReference>
<proteinExistence type="predicted"/>
<evidence type="ECO:0000313" key="1">
    <source>
        <dbReference type="EMBL" id="TGZ76377.1"/>
    </source>
</evidence>
<dbReference type="InParanoid" id="A0A4S2MPV6"/>
<organism evidence="1 2">
    <name type="scientific">Ascodesmis nigricans</name>
    <dbReference type="NCBI Taxonomy" id="341454"/>
    <lineage>
        <taxon>Eukaryota</taxon>
        <taxon>Fungi</taxon>
        <taxon>Dikarya</taxon>
        <taxon>Ascomycota</taxon>
        <taxon>Pezizomycotina</taxon>
        <taxon>Pezizomycetes</taxon>
        <taxon>Pezizales</taxon>
        <taxon>Ascodesmidaceae</taxon>
        <taxon>Ascodesmis</taxon>
    </lineage>
</organism>